<evidence type="ECO:0000256" key="1">
    <source>
        <dbReference type="ARBA" id="ARBA00001946"/>
    </source>
</evidence>
<dbReference type="AlphaFoldDB" id="A0A1G8R925"/>
<dbReference type="GO" id="GO:0052621">
    <property type="term" value="F:diguanylate cyclase activity"/>
    <property type="evidence" value="ECO:0007669"/>
    <property type="project" value="UniProtKB-EC"/>
</dbReference>
<proteinExistence type="predicted"/>
<evidence type="ECO:0000313" key="7">
    <source>
        <dbReference type="Proteomes" id="UP000198525"/>
    </source>
</evidence>
<evidence type="ECO:0000313" key="6">
    <source>
        <dbReference type="EMBL" id="SDJ13466.1"/>
    </source>
</evidence>
<dbReference type="CDD" id="cd01949">
    <property type="entry name" value="GGDEF"/>
    <property type="match status" value="1"/>
</dbReference>
<dbReference type="InterPro" id="IPR011623">
    <property type="entry name" value="7TMR_DISM_rcpt_extracell_dom1"/>
</dbReference>
<keyword evidence="7" id="KW-1185">Reference proteome</keyword>
<comment type="catalytic activity">
    <reaction evidence="3">
        <text>2 GTP = 3',3'-c-di-GMP + 2 diphosphate</text>
        <dbReference type="Rhea" id="RHEA:24898"/>
        <dbReference type="ChEBI" id="CHEBI:33019"/>
        <dbReference type="ChEBI" id="CHEBI:37565"/>
        <dbReference type="ChEBI" id="CHEBI:58805"/>
        <dbReference type="EC" id="2.7.7.65"/>
    </reaction>
</comment>
<feature type="transmembrane region" description="Helical" evidence="4">
    <location>
        <begin position="261"/>
        <end position="280"/>
    </location>
</feature>
<dbReference type="Proteomes" id="UP000198525">
    <property type="component" value="Unassembled WGS sequence"/>
</dbReference>
<accession>A0A1G8R925</accession>
<feature type="transmembrane region" description="Helical" evidence="4">
    <location>
        <begin position="320"/>
        <end position="341"/>
    </location>
</feature>
<evidence type="ECO:0000259" key="5">
    <source>
        <dbReference type="PROSITE" id="PS50887"/>
    </source>
</evidence>
<feature type="transmembrane region" description="Helical" evidence="4">
    <location>
        <begin position="144"/>
        <end position="162"/>
    </location>
</feature>
<protein>
    <recommendedName>
        <fullName evidence="2">diguanylate cyclase</fullName>
        <ecNumber evidence="2">2.7.7.65</ecNumber>
    </recommendedName>
</protein>
<dbReference type="InterPro" id="IPR000160">
    <property type="entry name" value="GGDEF_dom"/>
</dbReference>
<feature type="transmembrane region" description="Helical" evidence="4">
    <location>
        <begin position="169"/>
        <end position="185"/>
    </location>
</feature>
<comment type="cofactor">
    <cofactor evidence="1">
        <name>Mg(2+)</name>
        <dbReference type="ChEBI" id="CHEBI:18420"/>
    </cofactor>
</comment>
<feature type="transmembrane region" description="Helical" evidence="4">
    <location>
        <begin position="205"/>
        <end position="225"/>
    </location>
</feature>
<dbReference type="NCBIfam" id="TIGR00254">
    <property type="entry name" value="GGDEF"/>
    <property type="match status" value="1"/>
</dbReference>
<evidence type="ECO:0000256" key="3">
    <source>
        <dbReference type="ARBA" id="ARBA00034247"/>
    </source>
</evidence>
<dbReference type="STRING" id="376427.SAMN04487954_103139"/>
<dbReference type="EC" id="2.7.7.65" evidence="2"/>
<sequence length="548" mass="60766">MSLRLLEHAGASPPVTDPSALPGRALPVDERYSLGIVGEPVWLAITLPALDGPRFLHLDNPLLHDVVLYRHRPDGAAAWQPVARHVMQPLIGEPQPAWRPIFPVETLGTYLLKIDSTQSLRFGLHLQTPEVLERDWRAFTLGQGLYLGLVLGLALYNSVLLLSLRDSSYFWYLGFVLGIAGYFIGQKGLLHEVWPSLSIATNEALMFTALAVGATSALQFCRRFLLMPREDPFLGRCLRAVGWFAAIGIALAWTHPGHPTLIFFSLFGTAVMGLFLVSAIRALCRRFRPARWLLLAWGALVLGAAVFILATYGWLPHHFLTYYGFQLGSAIEVTLLSLALADRISLLRRERQSLLDEQARLHGMSYTDGLTGLSNRRYLDEYLAVAAKAAVTDGKPLSLVMLDLDRFKAFNDRWGHLEGDRALQHLAKVMRDAVRDEDTVCRYGGEEFVLVLPGRDAAQALDIAERLRLELASRPLRLESGDDVILTATLGVASHVPGESTASLLDRADQALYRGKRAGRNRVVLERADPGNEYDIVANDRAARSTLR</sequence>
<reference evidence="6 7" key="1">
    <citation type="submission" date="2016-10" db="EMBL/GenBank/DDBJ databases">
        <authorList>
            <person name="de Groot N.N."/>
        </authorList>
    </citation>
    <scope>NUCLEOTIDE SEQUENCE [LARGE SCALE GENOMIC DNA]</scope>
    <source>
        <strain evidence="6 7">CGMCC 1.6133</strain>
    </source>
</reference>
<dbReference type="EMBL" id="FNES01000003">
    <property type="protein sequence ID" value="SDJ13466.1"/>
    <property type="molecule type" value="Genomic_DNA"/>
</dbReference>
<dbReference type="PANTHER" id="PTHR45138:SF9">
    <property type="entry name" value="DIGUANYLATE CYCLASE DGCM-RELATED"/>
    <property type="match status" value="1"/>
</dbReference>
<dbReference type="Gene3D" id="2.60.40.2380">
    <property type="match status" value="1"/>
</dbReference>
<dbReference type="SUPFAM" id="SSF55073">
    <property type="entry name" value="Nucleotide cyclase"/>
    <property type="match status" value="1"/>
</dbReference>
<dbReference type="PANTHER" id="PTHR45138">
    <property type="entry name" value="REGULATORY COMPONENTS OF SENSORY TRANSDUCTION SYSTEM"/>
    <property type="match status" value="1"/>
</dbReference>
<evidence type="ECO:0000256" key="4">
    <source>
        <dbReference type="SAM" id="Phobius"/>
    </source>
</evidence>
<dbReference type="SMART" id="SM00267">
    <property type="entry name" value="GGDEF"/>
    <property type="match status" value="1"/>
</dbReference>
<dbReference type="InterPro" id="IPR029787">
    <property type="entry name" value="Nucleotide_cyclase"/>
</dbReference>
<dbReference type="InterPro" id="IPR050469">
    <property type="entry name" value="Diguanylate_Cyclase"/>
</dbReference>
<keyword evidence="4" id="KW-0472">Membrane</keyword>
<dbReference type="PROSITE" id="PS50887">
    <property type="entry name" value="GGDEF"/>
    <property type="match status" value="1"/>
</dbReference>
<dbReference type="GO" id="GO:1902201">
    <property type="term" value="P:negative regulation of bacterial-type flagellum-dependent cell motility"/>
    <property type="evidence" value="ECO:0007669"/>
    <property type="project" value="TreeGrafter"/>
</dbReference>
<feature type="domain" description="GGDEF" evidence="5">
    <location>
        <begin position="395"/>
        <end position="528"/>
    </location>
</feature>
<dbReference type="Pfam" id="PF07695">
    <property type="entry name" value="7TMR-DISM_7TM"/>
    <property type="match status" value="1"/>
</dbReference>
<evidence type="ECO:0000256" key="2">
    <source>
        <dbReference type="ARBA" id="ARBA00012528"/>
    </source>
</evidence>
<keyword evidence="4" id="KW-0812">Transmembrane</keyword>
<dbReference type="Gene3D" id="3.30.70.270">
    <property type="match status" value="1"/>
</dbReference>
<keyword evidence="4" id="KW-1133">Transmembrane helix</keyword>
<dbReference type="Pfam" id="PF00990">
    <property type="entry name" value="GGDEF"/>
    <property type="match status" value="1"/>
</dbReference>
<organism evidence="6 7">
    <name type="scientific">Billgrantia gudaonensis</name>
    <dbReference type="NCBI Taxonomy" id="376427"/>
    <lineage>
        <taxon>Bacteria</taxon>
        <taxon>Pseudomonadati</taxon>
        <taxon>Pseudomonadota</taxon>
        <taxon>Gammaproteobacteria</taxon>
        <taxon>Oceanospirillales</taxon>
        <taxon>Halomonadaceae</taxon>
        <taxon>Billgrantia</taxon>
    </lineage>
</organism>
<name>A0A1G8R925_9GAMM</name>
<feature type="transmembrane region" description="Helical" evidence="4">
    <location>
        <begin position="237"/>
        <end position="255"/>
    </location>
</feature>
<dbReference type="GO" id="GO:0005886">
    <property type="term" value="C:plasma membrane"/>
    <property type="evidence" value="ECO:0007669"/>
    <property type="project" value="TreeGrafter"/>
</dbReference>
<dbReference type="FunFam" id="3.30.70.270:FF:000001">
    <property type="entry name" value="Diguanylate cyclase domain protein"/>
    <property type="match status" value="1"/>
</dbReference>
<dbReference type="InterPro" id="IPR043128">
    <property type="entry name" value="Rev_trsase/Diguanyl_cyclase"/>
</dbReference>
<feature type="transmembrane region" description="Helical" evidence="4">
    <location>
        <begin position="292"/>
        <end position="314"/>
    </location>
</feature>
<dbReference type="GO" id="GO:0043709">
    <property type="term" value="P:cell adhesion involved in single-species biofilm formation"/>
    <property type="evidence" value="ECO:0007669"/>
    <property type="project" value="TreeGrafter"/>
</dbReference>
<gene>
    <name evidence="6" type="ORF">SAMN04487954_103139</name>
</gene>